<dbReference type="STRING" id="1121869.SAMN03084138_03954"/>
<proteinExistence type="predicted"/>
<evidence type="ECO:0000313" key="1">
    <source>
        <dbReference type="EMBL" id="SFQ07008.1"/>
    </source>
</evidence>
<name>A0A1I5VHH6_9GAMM</name>
<reference evidence="1 2" key="1">
    <citation type="submission" date="2016-10" db="EMBL/GenBank/DDBJ databases">
        <authorList>
            <person name="de Groot N.N."/>
        </authorList>
    </citation>
    <scope>NUCLEOTIDE SEQUENCE [LARGE SCALE GENOMIC DNA]</scope>
    <source>
        <strain evidence="1 2">DSM 15893</strain>
    </source>
</reference>
<evidence type="ECO:0000313" key="2">
    <source>
        <dbReference type="Proteomes" id="UP000182692"/>
    </source>
</evidence>
<sequence>MLFSVCILNTDLSSLVANALCLVSFDLYARRFQFIPSCLWPRMASACLEDVLIFFNAPSSFSLLCRRFLLGGKRSANNFSLWVI</sequence>
<organism evidence="1 2">
    <name type="scientific">Enterovibrio norvegicus DSM 15893</name>
    <dbReference type="NCBI Taxonomy" id="1121869"/>
    <lineage>
        <taxon>Bacteria</taxon>
        <taxon>Pseudomonadati</taxon>
        <taxon>Pseudomonadota</taxon>
        <taxon>Gammaproteobacteria</taxon>
        <taxon>Vibrionales</taxon>
        <taxon>Vibrionaceae</taxon>
        <taxon>Enterovibrio</taxon>
    </lineage>
</organism>
<dbReference type="AlphaFoldDB" id="A0A1I5VHH6"/>
<dbReference type="EMBL" id="FOWR01000038">
    <property type="protein sequence ID" value="SFQ07008.1"/>
    <property type="molecule type" value="Genomic_DNA"/>
</dbReference>
<accession>A0A1I5VHH6</accession>
<protein>
    <submittedName>
        <fullName evidence="1">Uncharacterized protein</fullName>
    </submittedName>
</protein>
<gene>
    <name evidence="1" type="ORF">SAMN03084138_03954</name>
</gene>
<dbReference type="Proteomes" id="UP000182692">
    <property type="component" value="Unassembled WGS sequence"/>
</dbReference>